<dbReference type="Proteomes" id="UP001597187">
    <property type="component" value="Unassembled WGS sequence"/>
</dbReference>
<evidence type="ECO:0000313" key="2">
    <source>
        <dbReference type="EMBL" id="MFD1512605.1"/>
    </source>
</evidence>
<dbReference type="AlphaFoldDB" id="A0ABD6ASX7"/>
<dbReference type="EMBL" id="JBHUDC010000002">
    <property type="protein sequence ID" value="MFD1512605.1"/>
    <property type="molecule type" value="Genomic_DNA"/>
</dbReference>
<name>A0ABD6ASX7_9EURY</name>
<evidence type="ECO:0000256" key="1">
    <source>
        <dbReference type="SAM" id="MobiDB-lite"/>
    </source>
</evidence>
<feature type="region of interest" description="Disordered" evidence="1">
    <location>
        <begin position="153"/>
        <end position="177"/>
    </location>
</feature>
<gene>
    <name evidence="2" type="ORF">ACFSBT_04830</name>
</gene>
<dbReference type="Pfam" id="PF24381">
    <property type="entry name" value="DUF7537"/>
    <property type="match status" value="1"/>
</dbReference>
<proteinExistence type="predicted"/>
<dbReference type="RefSeq" id="WP_250872575.1">
    <property type="nucleotide sequence ID" value="NZ_JALXFV010000002.1"/>
</dbReference>
<dbReference type="PROSITE" id="PS51257">
    <property type="entry name" value="PROKAR_LIPOPROTEIN"/>
    <property type="match status" value="1"/>
</dbReference>
<feature type="region of interest" description="Disordered" evidence="1">
    <location>
        <begin position="25"/>
        <end position="75"/>
    </location>
</feature>
<sequence length="295" mass="30550">MNRSALLSTLLVVCVVLAGCGGAPAESTDTPATGEPQTSTVPSTQATTTTDATTGDSSATTEEASTGTQSALADGSVVADHSDGLRDTSYEYTFAATADLPNGTVTLDERGVVDRENGIALTNQTTELVQGNETIDVATARLTFVDNGTTYERTSSGNYPTQYASSEDETTGVTPINTSDVGASILSTTENVTWRAVGTETVDGVEVTRYEASGVENFPTLTEQTETGASELDSVQSASATLLVGEDGVVRQYTYDIEGTSAGEESTISVNVRFSNVGSATADLPAWLDEAKQNS</sequence>
<feature type="compositionally biased region" description="Low complexity" evidence="1">
    <location>
        <begin position="43"/>
        <end position="71"/>
    </location>
</feature>
<accession>A0ABD6ASX7</accession>
<feature type="compositionally biased region" description="Polar residues" evidence="1">
    <location>
        <begin position="27"/>
        <end position="42"/>
    </location>
</feature>
<evidence type="ECO:0000313" key="3">
    <source>
        <dbReference type="Proteomes" id="UP001597187"/>
    </source>
</evidence>
<comment type="caution">
    <text evidence="2">The sequence shown here is derived from an EMBL/GenBank/DDBJ whole genome shotgun (WGS) entry which is preliminary data.</text>
</comment>
<organism evidence="2 3">
    <name type="scientific">Halomarina rubra</name>
    <dbReference type="NCBI Taxonomy" id="2071873"/>
    <lineage>
        <taxon>Archaea</taxon>
        <taxon>Methanobacteriati</taxon>
        <taxon>Methanobacteriota</taxon>
        <taxon>Stenosarchaea group</taxon>
        <taxon>Halobacteria</taxon>
        <taxon>Halobacteriales</taxon>
        <taxon>Natronomonadaceae</taxon>
        <taxon>Halomarina</taxon>
    </lineage>
</organism>
<dbReference type="InterPro" id="IPR055959">
    <property type="entry name" value="DUF7537"/>
</dbReference>
<keyword evidence="3" id="KW-1185">Reference proteome</keyword>
<reference evidence="2 3" key="1">
    <citation type="journal article" date="2019" name="Int. J. Syst. Evol. Microbiol.">
        <title>The Global Catalogue of Microorganisms (GCM) 10K type strain sequencing project: providing services to taxonomists for standard genome sequencing and annotation.</title>
        <authorList>
            <consortium name="The Broad Institute Genomics Platform"/>
            <consortium name="The Broad Institute Genome Sequencing Center for Infectious Disease"/>
            <person name="Wu L."/>
            <person name="Ma J."/>
        </authorList>
    </citation>
    <scope>NUCLEOTIDE SEQUENCE [LARGE SCALE GENOMIC DNA]</scope>
    <source>
        <strain evidence="2 3">CGMCC 1.12563</strain>
    </source>
</reference>
<protein>
    <submittedName>
        <fullName evidence="2">Uncharacterized protein</fullName>
    </submittedName>
</protein>